<keyword evidence="3" id="KW-1185">Reference proteome</keyword>
<evidence type="ECO:0000313" key="3">
    <source>
        <dbReference type="Proteomes" id="UP001642409"/>
    </source>
</evidence>
<name>A0AA86P3Y7_9EUKA</name>
<dbReference type="Proteomes" id="UP001642409">
    <property type="component" value="Unassembled WGS sequence"/>
</dbReference>
<dbReference type="EMBL" id="CAXDID020000102">
    <property type="protein sequence ID" value="CAL6026464.1"/>
    <property type="molecule type" value="Genomic_DNA"/>
</dbReference>
<protein>
    <submittedName>
        <fullName evidence="2">Hypothetical_protein</fullName>
    </submittedName>
</protein>
<evidence type="ECO:0000313" key="1">
    <source>
        <dbReference type="EMBL" id="CAI9931822.1"/>
    </source>
</evidence>
<gene>
    <name evidence="1" type="ORF">HINF_LOCUS19467</name>
    <name evidence="2" type="ORF">HINF_LOCUS30855</name>
</gene>
<evidence type="ECO:0000313" key="2">
    <source>
        <dbReference type="EMBL" id="CAL6026464.1"/>
    </source>
</evidence>
<sequence>MYNEYISKQQQKGIVVDICQNQLSMEVQGEKDTFDKSYQSNDSQNLTQTVIHGADSLCSTRNLCRSSVEDFDADSGKTSSKICQDSFLNKAGYFPNGHHPVEQVRNTLQNPQSCQQEKLYGKVSQVHQVPSLTNNTRGNDQFICHFMWFSDILRYLTNRTELMTNRPNLITNIYYNLNHLIKVIQSLLYQSFVNIQLKSLINNSLNNNSINFYKLILKLQKRISPIVSYKLLQLNPLLSLNSLKCYGFSSLSSKEWYAFIKQRNKNLLNR</sequence>
<organism evidence="1">
    <name type="scientific">Hexamita inflata</name>
    <dbReference type="NCBI Taxonomy" id="28002"/>
    <lineage>
        <taxon>Eukaryota</taxon>
        <taxon>Metamonada</taxon>
        <taxon>Diplomonadida</taxon>
        <taxon>Hexamitidae</taxon>
        <taxon>Hexamitinae</taxon>
        <taxon>Hexamita</taxon>
    </lineage>
</organism>
<dbReference type="EMBL" id="CATOUU010000499">
    <property type="protein sequence ID" value="CAI9931822.1"/>
    <property type="molecule type" value="Genomic_DNA"/>
</dbReference>
<dbReference type="AlphaFoldDB" id="A0AA86P3Y7"/>
<proteinExistence type="predicted"/>
<comment type="caution">
    <text evidence="1">The sequence shown here is derived from an EMBL/GenBank/DDBJ whole genome shotgun (WGS) entry which is preliminary data.</text>
</comment>
<accession>A0AA86P3Y7</accession>
<reference evidence="2 3" key="2">
    <citation type="submission" date="2024-07" db="EMBL/GenBank/DDBJ databases">
        <authorList>
            <person name="Akdeniz Z."/>
        </authorList>
    </citation>
    <scope>NUCLEOTIDE SEQUENCE [LARGE SCALE GENOMIC DNA]</scope>
</reference>
<reference evidence="1" key="1">
    <citation type="submission" date="2023-06" db="EMBL/GenBank/DDBJ databases">
        <authorList>
            <person name="Kurt Z."/>
        </authorList>
    </citation>
    <scope>NUCLEOTIDE SEQUENCE</scope>
</reference>